<dbReference type="Proteomes" id="UP001165488">
    <property type="component" value="Unassembled WGS sequence"/>
</dbReference>
<dbReference type="RefSeq" id="WP_241273158.1">
    <property type="nucleotide sequence ID" value="NZ_JAKZGS010000001.1"/>
</dbReference>
<keyword evidence="2" id="KW-1185">Reference proteome</keyword>
<sequence length="75" mass="8551">MPQKIKKYRSVRTQTKVEMEKGLVCEDTDQGRGEGLEGLVCEDTDQGGDWFVRTQTKDPRTKTQTMDKLSITVEV</sequence>
<comment type="caution">
    <text evidence="1">The sequence shown here is derived from an EMBL/GenBank/DDBJ whole genome shotgun (WGS) entry which is preliminary data.</text>
</comment>
<organism evidence="1 2">
    <name type="scientific">Belliella calami</name>
    <dbReference type="NCBI Taxonomy" id="2923436"/>
    <lineage>
        <taxon>Bacteria</taxon>
        <taxon>Pseudomonadati</taxon>
        <taxon>Bacteroidota</taxon>
        <taxon>Cytophagia</taxon>
        <taxon>Cytophagales</taxon>
        <taxon>Cyclobacteriaceae</taxon>
        <taxon>Belliella</taxon>
    </lineage>
</organism>
<protein>
    <submittedName>
        <fullName evidence="1">Uncharacterized protein</fullName>
    </submittedName>
</protein>
<evidence type="ECO:0000313" key="2">
    <source>
        <dbReference type="Proteomes" id="UP001165488"/>
    </source>
</evidence>
<gene>
    <name evidence="1" type="ORF">MM236_01505</name>
</gene>
<reference evidence="1" key="1">
    <citation type="submission" date="2022-03" db="EMBL/GenBank/DDBJ databases">
        <title>De novo assembled genomes of Belliella spp. (Cyclobacteriaceae) strains.</title>
        <authorList>
            <person name="Szabo A."/>
            <person name="Korponai K."/>
            <person name="Felfoldi T."/>
        </authorList>
    </citation>
    <scope>NUCLEOTIDE SEQUENCE</scope>
    <source>
        <strain evidence="1">DSM 107340</strain>
    </source>
</reference>
<name>A0ABS9UJ38_9BACT</name>
<dbReference type="EMBL" id="JAKZGS010000001">
    <property type="protein sequence ID" value="MCH7396637.1"/>
    <property type="molecule type" value="Genomic_DNA"/>
</dbReference>
<proteinExistence type="predicted"/>
<evidence type="ECO:0000313" key="1">
    <source>
        <dbReference type="EMBL" id="MCH7396637.1"/>
    </source>
</evidence>
<accession>A0ABS9UJ38</accession>